<proteinExistence type="predicted"/>
<feature type="repeat" description="TPR" evidence="3">
    <location>
        <begin position="77"/>
        <end position="110"/>
    </location>
</feature>
<protein>
    <submittedName>
        <fullName evidence="5">Tetratricopeptide repeat protein</fullName>
    </submittedName>
</protein>
<feature type="signal peptide" evidence="4">
    <location>
        <begin position="1"/>
        <end position="21"/>
    </location>
</feature>
<keyword evidence="2 3" id="KW-0802">TPR repeat</keyword>
<dbReference type="SUPFAM" id="SSF48452">
    <property type="entry name" value="TPR-like"/>
    <property type="match status" value="1"/>
</dbReference>
<dbReference type="Proteomes" id="UP001379533">
    <property type="component" value="Chromosome"/>
</dbReference>
<dbReference type="PANTHER" id="PTHR44227">
    <property type="match status" value="1"/>
</dbReference>
<gene>
    <name evidence="5" type="ORF">LZC95_52770</name>
</gene>
<feature type="chain" id="PRO_5046095917" evidence="4">
    <location>
        <begin position="22"/>
        <end position="374"/>
    </location>
</feature>
<dbReference type="Gene3D" id="1.25.40.10">
    <property type="entry name" value="Tetratricopeptide repeat domain"/>
    <property type="match status" value="2"/>
</dbReference>
<dbReference type="EMBL" id="CP089982">
    <property type="protein sequence ID" value="WXA95085.1"/>
    <property type="molecule type" value="Genomic_DNA"/>
</dbReference>
<keyword evidence="6" id="KW-1185">Reference proteome</keyword>
<dbReference type="PANTHER" id="PTHR44227:SF3">
    <property type="entry name" value="PROTEIN O-MANNOSYL-TRANSFERASE TMTC4"/>
    <property type="match status" value="1"/>
</dbReference>
<evidence type="ECO:0000313" key="5">
    <source>
        <dbReference type="EMBL" id="WXA95085.1"/>
    </source>
</evidence>
<dbReference type="RefSeq" id="WP_394845693.1">
    <property type="nucleotide sequence ID" value="NZ_CP089982.1"/>
</dbReference>
<evidence type="ECO:0000256" key="2">
    <source>
        <dbReference type="ARBA" id="ARBA00022803"/>
    </source>
</evidence>
<dbReference type="InterPro" id="IPR019734">
    <property type="entry name" value="TPR_rpt"/>
</dbReference>
<reference evidence="5 6" key="1">
    <citation type="submission" date="2021-12" db="EMBL/GenBank/DDBJ databases">
        <title>Discovery of the Pendulisporaceae a myxobacterial family with distinct sporulation behavior and unique specialized metabolism.</title>
        <authorList>
            <person name="Garcia R."/>
            <person name="Popoff A."/>
            <person name="Bader C.D."/>
            <person name="Loehr J."/>
            <person name="Walesch S."/>
            <person name="Walt C."/>
            <person name="Boldt J."/>
            <person name="Bunk B."/>
            <person name="Haeckl F.J.F.P.J."/>
            <person name="Gunesch A.P."/>
            <person name="Birkelbach J."/>
            <person name="Nuebel U."/>
            <person name="Pietschmann T."/>
            <person name="Bach T."/>
            <person name="Mueller R."/>
        </authorList>
    </citation>
    <scope>NUCLEOTIDE SEQUENCE [LARGE SCALE GENOMIC DNA]</scope>
    <source>
        <strain evidence="5 6">MSr12523</strain>
    </source>
</reference>
<dbReference type="PROSITE" id="PS50005">
    <property type="entry name" value="TPR"/>
    <property type="match status" value="3"/>
</dbReference>
<keyword evidence="4" id="KW-0732">Signal</keyword>
<evidence type="ECO:0000256" key="4">
    <source>
        <dbReference type="SAM" id="SignalP"/>
    </source>
</evidence>
<dbReference type="InterPro" id="IPR011990">
    <property type="entry name" value="TPR-like_helical_dom_sf"/>
</dbReference>
<name>A0ABZ2K8S9_9BACT</name>
<feature type="repeat" description="TPR" evidence="3">
    <location>
        <begin position="247"/>
        <end position="280"/>
    </location>
</feature>
<dbReference type="SMART" id="SM00028">
    <property type="entry name" value="TPR"/>
    <property type="match status" value="4"/>
</dbReference>
<evidence type="ECO:0000313" key="6">
    <source>
        <dbReference type="Proteomes" id="UP001379533"/>
    </source>
</evidence>
<organism evidence="5 6">
    <name type="scientific">Pendulispora brunnea</name>
    <dbReference type="NCBI Taxonomy" id="2905690"/>
    <lineage>
        <taxon>Bacteria</taxon>
        <taxon>Pseudomonadati</taxon>
        <taxon>Myxococcota</taxon>
        <taxon>Myxococcia</taxon>
        <taxon>Myxococcales</taxon>
        <taxon>Sorangiineae</taxon>
        <taxon>Pendulisporaceae</taxon>
        <taxon>Pendulispora</taxon>
    </lineage>
</organism>
<keyword evidence="1" id="KW-0677">Repeat</keyword>
<accession>A0ABZ2K8S9</accession>
<evidence type="ECO:0000256" key="3">
    <source>
        <dbReference type="PROSITE-ProRule" id="PRU00339"/>
    </source>
</evidence>
<dbReference type="InterPro" id="IPR052346">
    <property type="entry name" value="O-mannosyl-transferase_TMTC"/>
</dbReference>
<dbReference type="Pfam" id="PF14559">
    <property type="entry name" value="TPR_19"/>
    <property type="match status" value="3"/>
</dbReference>
<evidence type="ECO:0000256" key="1">
    <source>
        <dbReference type="ARBA" id="ARBA00022737"/>
    </source>
</evidence>
<feature type="repeat" description="TPR" evidence="3">
    <location>
        <begin position="213"/>
        <end position="246"/>
    </location>
</feature>
<sequence>MTKRLLLGLALALLPACGGGAASSKPAAKAPVQRAAAPQSSAVTKMVQGALAAKEPSGRERAIQLFREAISIDPNLWEAHYDLGVVLALGGDLAGAEDALRKAQRLSPDTIEVVMALAEVEARRGENKDGAEILGDYLRRHPQAADVQARYVSALRDSGQVDKAMVQSRELLAKRPGDAAALAELALCHLAKGERDMASLLAQQARTANPKSAVAERVTGLVLLAAGDDARAFAAFAKAAQLDPQDTTARLNMGSVLLRAGAYPKAEEQYRAILAVSPEDGEAKIGLAAALRGQGSRERTEKWNDARSVLEGLLAREPHNVAALFNLAVLHVEFLKRPADARPLLTRFLADAPGDHPARPEAERYLASLKETPK</sequence>